<organism evidence="9 10">
    <name type="scientific">Candidatus Woesebacteria bacterium RIFCSPHIGHO2_12_FULL_46_16</name>
    <dbReference type="NCBI Taxonomy" id="1802513"/>
    <lineage>
        <taxon>Bacteria</taxon>
        <taxon>Candidatus Woeseibacteriota</taxon>
    </lineage>
</organism>
<evidence type="ECO:0000313" key="9">
    <source>
        <dbReference type="EMBL" id="OGM56834.1"/>
    </source>
</evidence>
<dbReference type="AlphaFoldDB" id="A0A1F8AYJ6"/>
<feature type="transmembrane region" description="Helical" evidence="8">
    <location>
        <begin position="214"/>
        <end position="231"/>
    </location>
</feature>
<feature type="transmembrane region" description="Helical" evidence="8">
    <location>
        <begin position="307"/>
        <end position="327"/>
    </location>
</feature>
<dbReference type="Proteomes" id="UP000178313">
    <property type="component" value="Unassembled WGS sequence"/>
</dbReference>
<evidence type="ECO:0000313" key="10">
    <source>
        <dbReference type="Proteomes" id="UP000178313"/>
    </source>
</evidence>
<feature type="transmembrane region" description="Helical" evidence="8">
    <location>
        <begin position="333"/>
        <end position="354"/>
    </location>
</feature>
<feature type="transmembrane region" description="Helical" evidence="8">
    <location>
        <begin position="121"/>
        <end position="139"/>
    </location>
</feature>
<accession>A0A1F8AYJ6</accession>
<evidence type="ECO:0000256" key="8">
    <source>
        <dbReference type="SAM" id="Phobius"/>
    </source>
</evidence>
<feature type="transmembrane region" description="Helical" evidence="8">
    <location>
        <begin position="12"/>
        <end position="32"/>
    </location>
</feature>
<keyword evidence="5 8" id="KW-0812">Transmembrane</keyword>
<feature type="transmembrane region" description="Helical" evidence="8">
    <location>
        <begin position="361"/>
        <end position="381"/>
    </location>
</feature>
<evidence type="ECO:0000256" key="2">
    <source>
        <dbReference type="ARBA" id="ARBA00022475"/>
    </source>
</evidence>
<dbReference type="InterPro" id="IPR050297">
    <property type="entry name" value="LipidA_mod_glycosyltrf_83"/>
</dbReference>
<sequence>MTHLYRWIKRRFDKYGLILLVIIAAGLFLRLYKAEIYLPYGHDNDLESWIVKDIVLNKHFRLVGQETSTQGIYIGALYYYLLVPFYLLAKMQPSGTIFLSAILGAFTIWSAYYVFGRLFKKKEIGLIGAFIYAIAFFVVMSDRGAVPTTPVFVWSIWFLYGVGLIFLGQAKKALIVLGVLVSLIWHLIVALVPLTIVIPLALILSRWKFKVRQVISGIAILLATSIPFFVFEFRHNFQQIRAVANSFASNQGSELSLFEQFRRVVHILSNIVTNIVWYPQQKYYFLLPLILALALAILVIKKKMARNFAAVLALWTILPIMFFTFYSKQVSEYYLNATLVVWIVVLTLFIYHLLVSKKFRFVGVVLLILFAYLNLSKFFSYQDSRQGYIYRKALVAEIKRDAQERGYPCVAVSYITNPGYDLGYRYFFWLENMHVNRPDSLSPVYTIVFPLKKIFKEDKTFGALGLIYPDYKRYSKEGIARSCSGANSNLTDPLFGYTE</sequence>
<comment type="subcellular location">
    <subcellularLocation>
        <location evidence="1">Cell membrane</location>
        <topology evidence="1">Multi-pass membrane protein</topology>
    </subcellularLocation>
</comment>
<comment type="caution">
    <text evidence="9">The sequence shown here is derived from an EMBL/GenBank/DDBJ whole genome shotgun (WGS) entry which is preliminary data.</text>
</comment>
<feature type="transmembrane region" description="Helical" evidence="8">
    <location>
        <begin position="96"/>
        <end position="115"/>
    </location>
</feature>
<dbReference type="STRING" id="1802513.A3E46_01560"/>
<protein>
    <recommendedName>
        <fullName evidence="11">Glycosyltransferase RgtA/B/C/D-like domain-containing protein</fullName>
    </recommendedName>
</protein>
<dbReference type="PANTHER" id="PTHR33908:SF11">
    <property type="entry name" value="MEMBRANE PROTEIN"/>
    <property type="match status" value="1"/>
</dbReference>
<keyword evidence="2" id="KW-1003">Cell membrane</keyword>
<keyword evidence="6 8" id="KW-1133">Transmembrane helix</keyword>
<gene>
    <name evidence="9" type="ORF">A3E46_01560</name>
</gene>
<evidence type="ECO:0008006" key="11">
    <source>
        <dbReference type="Google" id="ProtNLM"/>
    </source>
</evidence>
<dbReference type="GO" id="GO:0016763">
    <property type="term" value="F:pentosyltransferase activity"/>
    <property type="evidence" value="ECO:0007669"/>
    <property type="project" value="TreeGrafter"/>
</dbReference>
<keyword evidence="4" id="KW-0808">Transferase</keyword>
<feature type="transmembrane region" description="Helical" evidence="8">
    <location>
        <begin position="71"/>
        <end position="89"/>
    </location>
</feature>
<evidence type="ECO:0000256" key="7">
    <source>
        <dbReference type="ARBA" id="ARBA00023136"/>
    </source>
</evidence>
<evidence type="ECO:0000256" key="3">
    <source>
        <dbReference type="ARBA" id="ARBA00022676"/>
    </source>
</evidence>
<evidence type="ECO:0000256" key="4">
    <source>
        <dbReference type="ARBA" id="ARBA00022679"/>
    </source>
</evidence>
<keyword evidence="7 8" id="KW-0472">Membrane</keyword>
<evidence type="ECO:0000256" key="1">
    <source>
        <dbReference type="ARBA" id="ARBA00004651"/>
    </source>
</evidence>
<reference evidence="9 10" key="1">
    <citation type="journal article" date="2016" name="Nat. Commun.">
        <title>Thousands of microbial genomes shed light on interconnected biogeochemical processes in an aquifer system.</title>
        <authorList>
            <person name="Anantharaman K."/>
            <person name="Brown C.T."/>
            <person name="Hug L.A."/>
            <person name="Sharon I."/>
            <person name="Castelle C.J."/>
            <person name="Probst A.J."/>
            <person name="Thomas B.C."/>
            <person name="Singh A."/>
            <person name="Wilkins M.J."/>
            <person name="Karaoz U."/>
            <person name="Brodie E.L."/>
            <person name="Williams K.H."/>
            <person name="Hubbard S.S."/>
            <person name="Banfield J.F."/>
        </authorList>
    </citation>
    <scope>NUCLEOTIDE SEQUENCE [LARGE SCALE GENOMIC DNA]</scope>
</reference>
<proteinExistence type="predicted"/>
<feature type="transmembrane region" description="Helical" evidence="8">
    <location>
        <begin position="174"/>
        <end position="202"/>
    </location>
</feature>
<dbReference type="GO" id="GO:0005886">
    <property type="term" value="C:plasma membrane"/>
    <property type="evidence" value="ECO:0007669"/>
    <property type="project" value="UniProtKB-SubCell"/>
</dbReference>
<evidence type="ECO:0000256" key="6">
    <source>
        <dbReference type="ARBA" id="ARBA00022989"/>
    </source>
</evidence>
<dbReference type="PANTHER" id="PTHR33908">
    <property type="entry name" value="MANNOSYLTRANSFERASE YKCB-RELATED"/>
    <property type="match status" value="1"/>
</dbReference>
<evidence type="ECO:0000256" key="5">
    <source>
        <dbReference type="ARBA" id="ARBA00022692"/>
    </source>
</evidence>
<feature type="transmembrane region" description="Helical" evidence="8">
    <location>
        <begin position="283"/>
        <end position="300"/>
    </location>
</feature>
<keyword evidence="3" id="KW-0328">Glycosyltransferase</keyword>
<name>A0A1F8AYJ6_9BACT</name>
<feature type="transmembrane region" description="Helical" evidence="8">
    <location>
        <begin position="151"/>
        <end position="168"/>
    </location>
</feature>
<dbReference type="EMBL" id="MGGZ01000023">
    <property type="protein sequence ID" value="OGM56834.1"/>
    <property type="molecule type" value="Genomic_DNA"/>
</dbReference>
<dbReference type="GO" id="GO:0009103">
    <property type="term" value="P:lipopolysaccharide biosynthetic process"/>
    <property type="evidence" value="ECO:0007669"/>
    <property type="project" value="UniProtKB-ARBA"/>
</dbReference>